<feature type="chain" id="PRO_5015886190" description="Beta-lactamase-inhibitor-like PepSY-like domain-containing protein" evidence="1">
    <location>
        <begin position="26"/>
        <end position="150"/>
    </location>
</feature>
<evidence type="ECO:0008006" key="4">
    <source>
        <dbReference type="Google" id="ProtNLM"/>
    </source>
</evidence>
<dbReference type="PROSITE" id="PS51257">
    <property type="entry name" value="PROKAR_LIPOPROTEIN"/>
    <property type="match status" value="1"/>
</dbReference>
<dbReference type="GeneID" id="93423286"/>
<evidence type="ECO:0000256" key="1">
    <source>
        <dbReference type="SAM" id="SignalP"/>
    </source>
</evidence>
<protein>
    <recommendedName>
        <fullName evidence="4">Beta-lactamase-inhibitor-like PepSY-like domain-containing protein</fullName>
    </recommendedName>
</protein>
<evidence type="ECO:0000313" key="2">
    <source>
        <dbReference type="EMBL" id="PWB08436.1"/>
    </source>
</evidence>
<keyword evidence="1" id="KW-0732">Signal</keyword>
<keyword evidence="3" id="KW-1185">Reference proteome</keyword>
<dbReference type="Proteomes" id="UP000244925">
    <property type="component" value="Unassembled WGS sequence"/>
</dbReference>
<dbReference type="SUPFAM" id="SSF160574">
    <property type="entry name" value="BT0923-like"/>
    <property type="match status" value="1"/>
</dbReference>
<dbReference type="Gene3D" id="3.40.1420.30">
    <property type="match status" value="1"/>
</dbReference>
<sequence length="150" mass="16511">MKHVSCLFILLVAFAVCGCSSEAWDEMPDRAQKFVSQYFPGVEASSTAVGADGQYTVALRNSVTIVFTELGVWLSVDGNGTTLPDNLLFNELPMALYSYLQEMEVTADGVYTLRRDDTSYQVGLFNSSVVYDIGSGRIYYPSAEQDQSAR</sequence>
<dbReference type="EMBL" id="PUBV01000006">
    <property type="protein sequence ID" value="PWB08436.1"/>
    <property type="molecule type" value="Genomic_DNA"/>
</dbReference>
<proteinExistence type="predicted"/>
<gene>
    <name evidence="2" type="ORF">C5O25_04515</name>
</gene>
<accession>A0A2V1IUA5</accession>
<dbReference type="RefSeq" id="WP_107035539.1">
    <property type="nucleotide sequence ID" value="NZ_CAONGC010000001.1"/>
</dbReference>
<dbReference type="AlphaFoldDB" id="A0A2V1IUA5"/>
<feature type="signal peptide" evidence="1">
    <location>
        <begin position="1"/>
        <end position="25"/>
    </location>
</feature>
<name>A0A2V1IUA5_9BACT</name>
<evidence type="ECO:0000313" key="3">
    <source>
        <dbReference type="Proteomes" id="UP000244925"/>
    </source>
</evidence>
<reference evidence="3" key="1">
    <citation type="submission" date="2018-02" db="EMBL/GenBank/DDBJ databases">
        <authorList>
            <person name="Clavel T."/>
            <person name="Strowig T."/>
        </authorList>
    </citation>
    <scope>NUCLEOTIDE SEQUENCE [LARGE SCALE GENOMIC DNA]</scope>
    <source>
        <strain evidence="3">DSM 100764</strain>
    </source>
</reference>
<comment type="caution">
    <text evidence="2">The sequence shown here is derived from an EMBL/GenBank/DDBJ whole genome shotgun (WGS) entry which is preliminary data.</text>
</comment>
<organism evidence="2 3">
    <name type="scientific">Paramuribaculum intestinale</name>
    <dbReference type="NCBI Taxonomy" id="2094151"/>
    <lineage>
        <taxon>Bacteria</taxon>
        <taxon>Pseudomonadati</taxon>
        <taxon>Bacteroidota</taxon>
        <taxon>Bacteroidia</taxon>
        <taxon>Bacteroidales</taxon>
        <taxon>Muribaculaceae</taxon>
        <taxon>Paramuribaculum</taxon>
    </lineage>
</organism>